<dbReference type="InterPro" id="IPR021494">
    <property type="entry name" value="DUF3149"/>
</dbReference>
<comment type="caution">
    <text evidence="2">The sequence shown here is derived from an EMBL/GenBank/DDBJ whole genome shotgun (WGS) entry which is preliminary data.</text>
</comment>
<evidence type="ECO:0000256" key="1">
    <source>
        <dbReference type="SAM" id="Phobius"/>
    </source>
</evidence>
<feature type="transmembrane region" description="Helical" evidence="1">
    <location>
        <begin position="12"/>
        <end position="33"/>
    </location>
</feature>
<reference evidence="2" key="1">
    <citation type="submission" date="2020-10" db="EMBL/GenBank/DDBJ databases">
        <title>Connecting structure to function with the recovery of over 1000 high-quality activated sludge metagenome-assembled genomes encoding full-length rRNA genes using long-read sequencing.</title>
        <authorList>
            <person name="Singleton C.M."/>
            <person name="Petriglieri F."/>
            <person name="Kristensen J.M."/>
            <person name="Kirkegaard R.H."/>
            <person name="Michaelsen T.Y."/>
            <person name="Andersen M.H."/>
            <person name="Karst S.M."/>
            <person name="Dueholm M.S."/>
            <person name="Nielsen P.H."/>
            <person name="Albertsen M."/>
        </authorList>
    </citation>
    <scope>NUCLEOTIDE SEQUENCE</scope>
    <source>
        <strain evidence="2">Bjer_18-Q3-R1-45_BAT3C.347</strain>
    </source>
</reference>
<evidence type="ECO:0000313" key="2">
    <source>
        <dbReference type="EMBL" id="MBK6975432.1"/>
    </source>
</evidence>
<dbReference type="Proteomes" id="UP000807785">
    <property type="component" value="Unassembled WGS sequence"/>
</dbReference>
<keyword evidence="1" id="KW-1133">Transmembrane helix</keyword>
<protein>
    <submittedName>
        <fullName evidence="2">DUF3149 domain-containing protein</fullName>
    </submittedName>
</protein>
<dbReference type="Pfam" id="PF11346">
    <property type="entry name" value="DUF3149"/>
    <property type="match status" value="1"/>
</dbReference>
<proteinExistence type="predicted"/>
<gene>
    <name evidence="2" type="ORF">IPH26_21610</name>
</gene>
<dbReference type="EMBL" id="JADJEV010000005">
    <property type="protein sequence ID" value="MBK6975432.1"/>
    <property type="molecule type" value="Genomic_DNA"/>
</dbReference>
<evidence type="ECO:0000313" key="3">
    <source>
        <dbReference type="Proteomes" id="UP000807785"/>
    </source>
</evidence>
<organism evidence="2 3">
    <name type="scientific">Candidatus Methylophosphatis roskildensis</name>
    <dbReference type="NCBI Taxonomy" id="2899263"/>
    <lineage>
        <taxon>Bacteria</taxon>
        <taxon>Pseudomonadati</taxon>
        <taxon>Pseudomonadota</taxon>
        <taxon>Betaproteobacteria</taxon>
        <taxon>Nitrosomonadales</taxon>
        <taxon>Sterolibacteriaceae</taxon>
        <taxon>Candidatus Methylophosphatis</taxon>
    </lineage>
</organism>
<dbReference type="AlphaFoldDB" id="A0A9D7E7Q4"/>
<keyword evidence="1" id="KW-0812">Transmembrane</keyword>
<keyword evidence="1" id="KW-0472">Membrane</keyword>
<name>A0A9D7E7Q4_9PROT</name>
<accession>A0A9D7E7Q4</accession>
<sequence length="52" mass="6046">MAWDLLFKSDIGLLSLFTICFIIAMAVWLARYAMKKMAEDERNARSDFVKKS</sequence>